<feature type="transmembrane region" description="Helical" evidence="1">
    <location>
        <begin position="6"/>
        <end position="24"/>
    </location>
</feature>
<dbReference type="RefSeq" id="WP_394356340.1">
    <property type="nucleotide sequence ID" value="NZ_CDOF01000070.1"/>
</dbReference>
<name>A0A0B7HJK9_9FLAO</name>
<gene>
    <name evidence="2" type="ORF">CCYN74_270008</name>
</gene>
<dbReference type="EMBL" id="CDOG01000020">
    <property type="protein sequence ID" value="CEN37693.1"/>
    <property type="molecule type" value="Genomic_DNA"/>
</dbReference>
<evidence type="ECO:0000313" key="2">
    <source>
        <dbReference type="EMBL" id="CEN37693.1"/>
    </source>
</evidence>
<evidence type="ECO:0000256" key="1">
    <source>
        <dbReference type="SAM" id="Phobius"/>
    </source>
</evidence>
<dbReference type="AlphaFoldDB" id="A0A0B7HJK9"/>
<keyword evidence="1" id="KW-0812">Transmembrane</keyword>
<protein>
    <submittedName>
        <fullName evidence="2">Nuclease, EndA/NucM family</fullName>
    </submittedName>
</protein>
<sequence>MGVKGIIFTIISFFSIYNGILSSLKQKDDEKIRKSKIPFEVREYYKGIDFSKKGAELYEDLAILTIEKHTKFLKYSDRHHYLYKADCSEVNPENVTLIYTSEERFWKEYEGNKKYSPNTFNTEHVCPR</sequence>
<accession>A0A0B7HJK9</accession>
<organism evidence="2 3">
    <name type="scientific">Capnocytophaga cynodegmi</name>
    <dbReference type="NCBI Taxonomy" id="28189"/>
    <lineage>
        <taxon>Bacteria</taxon>
        <taxon>Pseudomonadati</taxon>
        <taxon>Bacteroidota</taxon>
        <taxon>Flavobacteriia</taxon>
        <taxon>Flavobacteriales</taxon>
        <taxon>Flavobacteriaceae</taxon>
        <taxon>Capnocytophaga</taxon>
    </lineage>
</organism>
<keyword evidence="1" id="KW-0472">Membrane</keyword>
<proteinExistence type="predicted"/>
<evidence type="ECO:0000313" key="3">
    <source>
        <dbReference type="Proteomes" id="UP000038083"/>
    </source>
</evidence>
<reference evidence="2 3" key="1">
    <citation type="submission" date="2015-01" db="EMBL/GenBank/DDBJ databases">
        <authorList>
            <person name="Xiang T."/>
            <person name="Song Y."/>
            <person name="Huang L."/>
            <person name="Wang B."/>
            <person name="Wu P."/>
        </authorList>
    </citation>
    <scope>NUCLEOTIDE SEQUENCE [LARGE SCALE GENOMIC DNA]</scope>
    <source>
        <strain evidence="2 3">Ccy74</strain>
    </source>
</reference>
<keyword evidence="1" id="KW-1133">Transmembrane helix</keyword>
<dbReference type="Proteomes" id="UP000038083">
    <property type="component" value="Unassembled WGS sequence"/>
</dbReference>